<evidence type="ECO:0000313" key="8">
    <source>
        <dbReference type="EMBL" id="UXU56491.1"/>
    </source>
</evidence>
<evidence type="ECO:0000259" key="6">
    <source>
        <dbReference type="SMART" id="SM00287"/>
    </source>
</evidence>
<evidence type="ECO:0000256" key="1">
    <source>
        <dbReference type="ARBA" id="ARBA00001667"/>
    </source>
</evidence>
<dbReference type="InterPro" id="IPR050570">
    <property type="entry name" value="Cell_wall_metabolism_enzyme"/>
</dbReference>
<dbReference type="Gene3D" id="2.70.70.10">
    <property type="entry name" value="Glucose Permease (Domain IIA)"/>
    <property type="match status" value="1"/>
</dbReference>
<evidence type="ECO:0000259" key="7">
    <source>
        <dbReference type="SMART" id="SM00644"/>
    </source>
</evidence>
<keyword evidence="5" id="KW-0482">Metalloprotease</keyword>
<dbReference type="CDD" id="cd06583">
    <property type="entry name" value="PGRP"/>
    <property type="match status" value="1"/>
</dbReference>
<dbReference type="InterPro" id="IPR002502">
    <property type="entry name" value="Amidase_domain"/>
</dbReference>
<accession>A0ABD7TRC0</accession>
<dbReference type="PANTHER" id="PTHR21666:SF270">
    <property type="entry name" value="MUREIN HYDROLASE ACTIVATOR ENVC"/>
    <property type="match status" value="1"/>
</dbReference>
<dbReference type="GO" id="GO:0006508">
    <property type="term" value="P:proteolysis"/>
    <property type="evidence" value="ECO:0007669"/>
    <property type="project" value="UniProtKB-KW"/>
</dbReference>
<reference evidence="8" key="1">
    <citation type="submission" date="2022-03" db="EMBL/GenBank/DDBJ databases">
        <title>Comparative Genomics of East African Camel-Associated Staphylococcaceae spp.: Diversity and Inheritance of Traits Involved in Host-Pathogen Interactions.</title>
        <authorList>
            <person name="Akarsu H."/>
            <person name="Liljander A."/>
            <person name="Younan M."/>
            <person name="Brodard I."/>
            <person name="Glucks I."/>
            <person name="Labroussaa F."/>
            <person name="Overesch G."/>
            <person name="Kuhnert P."/>
            <person name="Perreten V."/>
            <person name="Drexler J.F."/>
            <person name="Corman V.M."/>
            <person name="Falquet L."/>
            <person name="Jores J."/>
        </authorList>
    </citation>
    <scope>NUCLEOTIDE SEQUENCE</scope>
    <source>
        <strain evidence="8">IVB6197</strain>
    </source>
</reference>
<dbReference type="SMART" id="SM00287">
    <property type="entry name" value="SH3b"/>
    <property type="match status" value="1"/>
</dbReference>
<comment type="catalytic activity">
    <reaction evidence="1">
        <text>Hydrolysis of the -Gly-|-Gly- bond in the pentaglycine inter-peptide link joining staphylococcal cell wall peptidoglycans.</text>
        <dbReference type="EC" id="3.4.24.75"/>
    </reaction>
</comment>
<evidence type="ECO:0000256" key="2">
    <source>
        <dbReference type="ARBA" id="ARBA00001947"/>
    </source>
</evidence>
<dbReference type="PANTHER" id="PTHR21666">
    <property type="entry name" value="PEPTIDASE-RELATED"/>
    <property type="match status" value="1"/>
</dbReference>
<dbReference type="CDD" id="cd12797">
    <property type="entry name" value="M23_peptidase"/>
    <property type="match status" value="1"/>
</dbReference>
<evidence type="ECO:0000256" key="3">
    <source>
        <dbReference type="ARBA" id="ARBA00006646"/>
    </source>
</evidence>
<keyword evidence="5" id="KW-0645">Protease</keyword>
<comment type="similarity">
    <text evidence="3">Belongs to the peptidase M23B family.</text>
</comment>
<feature type="domain" description="N-acetylmuramoyl-L-alanine amidase" evidence="7">
    <location>
        <begin position="191"/>
        <end position="337"/>
    </location>
</feature>
<dbReference type="SUPFAM" id="SSF55846">
    <property type="entry name" value="N-acetylmuramoyl-L-alanine amidase-like"/>
    <property type="match status" value="1"/>
</dbReference>
<dbReference type="InterPro" id="IPR011055">
    <property type="entry name" value="Dup_hybrid_motif"/>
</dbReference>
<dbReference type="GO" id="GO:0008237">
    <property type="term" value="F:metallopeptidase activity"/>
    <property type="evidence" value="ECO:0007669"/>
    <property type="project" value="UniProtKB-KW"/>
</dbReference>
<organism evidence="8 9">
    <name type="scientific">Staphylococcus agnetis</name>
    <dbReference type="NCBI Taxonomy" id="985762"/>
    <lineage>
        <taxon>Bacteria</taxon>
        <taxon>Bacillati</taxon>
        <taxon>Bacillota</taxon>
        <taxon>Bacilli</taxon>
        <taxon>Bacillales</taxon>
        <taxon>Staphylococcaceae</taxon>
        <taxon>Staphylococcus</taxon>
    </lineage>
</organism>
<dbReference type="InterPro" id="IPR016047">
    <property type="entry name" value="M23ase_b-sheet_dom"/>
</dbReference>
<protein>
    <recommendedName>
        <fullName evidence="4">lysostaphin</fullName>
        <ecNumber evidence="4">3.4.24.75</ecNumber>
    </recommendedName>
</protein>
<dbReference type="Proteomes" id="UP001065705">
    <property type="component" value="Chromosome"/>
</dbReference>
<dbReference type="RefSeq" id="WP_262608240.1">
    <property type="nucleotide sequence ID" value="NZ_CP094809.1"/>
</dbReference>
<dbReference type="EC" id="3.4.24.75" evidence="4"/>
<dbReference type="Pfam" id="PF01510">
    <property type="entry name" value="Amidase_2"/>
    <property type="match status" value="1"/>
</dbReference>
<evidence type="ECO:0000256" key="4">
    <source>
        <dbReference type="ARBA" id="ARBA00012322"/>
    </source>
</evidence>
<gene>
    <name evidence="8" type="ORF">MUA95_07920</name>
</gene>
<keyword evidence="5" id="KW-0378">Hydrolase</keyword>
<proteinExistence type="inferred from homology"/>
<sequence>MLTAIDYLTEKGWIISSDPRTYDNYPKNYGYRNYTENGINYDAFCDGYHRAFDLYTNATNDVPAVTSGTVVESNDYGNFGGTLVIKDANGNDWIYGHLQRGSLRFIVGDKVNQGDIVGLQGSSNYYDNPMSAHLHLQLRPKDAPKDEKSQVCSGLPMEKYDITNLNKKQDKSKNGSVKELKHIYSNHIKGNKITAPKPSIQGVVIHNDYGSMTPSQYLPWLYARENNGTHVNGWASVYANRNEVLWYHPTDYVEWHCGHQWANANLIGFEVCESYPGRISDALFLENEEATLKVVADVMKSYGLAVNRNTVRLHNEFFGTSCPHRSWDLHVGKNAPYTTANINKMKDYFIKRIKYYYDGGALKLNKSETIKQEDVKQEVKQQEKKQVVKKTDWNKNKYGTWWKNEQATFKNGNEEIQVWTEGPFRIEGNEAGKLQPGTTINYDEVMLQDGHVWVGYDSFEGERLYLPIRTWNGAAPPNHGVGNLWGQIK</sequence>
<dbReference type="Gene3D" id="2.30.30.40">
    <property type="entry name" value="SH3 Domains"/>
    <property type="match status" value="1"/>
</dbReference>
<dbReference type="InterPro" id="IPR003646">
    <property type="entry name" value="SH3-like_bac-type"/>
</dbReference>
<dbReference type="EMBL" id="CP094809">
    <property type="protein sequence ID" value="UXU56491.1"/>
    <property type="molecule type" value="Genomic_DNA"/>
</dbReference>
<dbReference type="SUPFAM" id="SSF51261">
    <property type="entry name" value="Duplicated hybrid motif"/>
    <property type="match status" value="1"/>
</dbReference>
<dbReference type="InterPro" id="IPR036505">
    <property type="entry name" value="Amidase/PGRP_sf"/>
</dbReference>
<dbReference type="SMART" id="SM00644">
    <property type="entry name" value="Ami_2"/>
    <property type="match status" value="1"/>
</dbReference>
<dbReference type="Gene3D" id="3.40.80.10">
    <property type="entry name" value="Peptidoglycan recognition protein-like"/>
    <property type="match status" value="1"/>
</dbReference>
<comment type="cofactor">
    <cofactor evidence="2">
        <name>Zn(2+)</name>
        <dbReference type="ChEBI" id="CHEBI:29105"/>
    </cofactor>
</comment>
<evidence type="ECO:0000256" key="5">
    <source>
        <dbReference type="ARBA" id="ARBA00023049"/>
    </source>
</evidence>
<evidence type="ECO:0000313" key="9">
    <source>
        <dbReference type="Proteomes" id="UP001065705"/>
    </source>
</evidence>
<dbReference type="AlphaFoldDB" id="A0ABD7TRC0"/>
<name>A0ABD7TRC0_9STAP</name>
<dbReference type="Pfam" id="PF01551">
    <property type="entry name" value="Peptidase_M23"/>
    <property type="match status" value="1"/>
</dbReference>
<feature type="domain" description="SH3b" evidence="6">
    <location>
        <begin position="404"/>
        <end position="474"/>
    </location>
</feature>
<dbReference type="Pfam" id="PF08460">
    <property type="entry name" value="SH3_5"/>
    <property type="match status" value="1"/>
</dbReference>